<evidence type="ECO:0000313" key="5">
    <source>
        <dbReference type="Proteomes" id="UP000258613"/>
    </source>
</evidence>
<sequence length="141" mass="15197">MQDNILIATDGSDKAARAVEHGLDLADVFGATVHVIYVVETKAAYILTVGVSESEMDEYREFGEGVVRNVVDQAEERGLEGVGVVKTGNIAQEIVDYATDEDVDSVIVAERGRGTIEKYLGSNAEKVVRMCPKPVTVVRAP</sequence>
<feature type="domain" description="UspA" evidence="2">
    <location>
        <begin position="2"/>
        <end position="139"/>
    </location>
</feature>
<reference evidence="3" key="3">
    <citation type="journal article" date="2019" name="Int. J. Syst. Evol. Microbiol.">
        <title>Natronolimnobius sulfurireducens sp. nov. and Halalkaliarchaeum desulfuricum gen. nov., sp. nov., the first sulfur-respiring alkaliphilic haloarchaea from hypersaline alkaline lakes.</title>
        <authorList>
            <person name="Sorokin D.Y."/>
            <person name="Yakimov M."/>
            <person name="Messina E."/>
            <person name="Merkel A.Y."/>
            <person name="Bale N.J."/>
            <person name="Sinninghe Damste J.S."/>
        </authorList>
    </citation>
    <scope>NUCLEOTIDE SEQUENCE</scope>
    <source>
        <strain evidence="4">AArc-Mg</strain>
        <strain evidence="3">AArc1</strain>
    </source>
</reference>
<dbReference type="Proteomes" id="UP000258613">
    <property type="component" value="Chromosome"/>
</dbReference>
<protein>
    <submittedName>
        <fullName evidence="3">Nucleotide-binding protein, UspA family</fullName>
    </submittedName>
    <submittedName>
        <fullName evidence="4">Universal stress protein UspA</fullName>
    </submittedName>
</protein>
<gene>
    <name evidence="3" type="ORF">AArc1_0496</name>
    <name evidence="4" type="ORF">AArcMg_0485</name>
</gene>
<dbReference type="KEGG" id="nag:AArcMg_0485"/>
<proteinExistence type="inferred from homology"/>
<evidence type="ECO:0000256" key="1">
    <source>
        <dbReference type="ARBA" id="ARBA00008791"/>
    </source>
</evidence>
<dbReference type="EMBL" id="CP024047">
    <property type="protein sequence ID" value="AXR76840.1"/>
    <property type="molecule type" value="Genomic_DNA"/>
</dbReference>
<dbReference type="InterPro" id="IPR006016">
    <property type="entry name" value="UspA"/>
</dbReference>
<dbReference type="PANTHER" id="PTHR46268">
    <property type="entry name" value="STRESS RESPONSE PROTEIN NHAX"/>
    <property type="match status" value="1"/>
</dbReference>
<dbReference type="PRINTS" id="PR01438">
    <property type="entry name" value="UNVRSLSTRESS"/>
</dbReference>
<accession>A0A346PLW3</accession>
<dbReference type="KEGG" id="nan:AArc1_0496"/>
<evidence type="ECO:0000313" key="4">
    <source>
        <dbReference type="EMBL" id="AXR80508.1"/>
    </source>
</evidence>
<dbReference type="Gene3D" id="3.40.50.620">
    <property type="entry name" value="HUPs"/>
    <property type="match status" value="1"/>
</dbReference>
<organism evidence="3 6">
    <name type="scientific">Natrarchaeobaculum sulfurireducens</name>
    <dbReference type="NCBI Taxonomy" id="2044521"/>
    <lineage>
        <taxon>Archaea</taxon>
        <taxon>Methanobacteriati</taxon>
        <taxon>Methanobacteriota</taxon>
        <taxon>Stenosarchaea group</taxon>
        <taxon>Halobacteria</taxon>
        <taxon>Halobacteriales</taxon>
        <taxon>Natrialbaceae</taxon>
        <taxon>Natrarchaeobaculum</taxon>
    </lineage>
</organism>
<keyword evidence="5" id="KW-1185">Reference proteome</keyword>
<reference evidence="6" key="1">
    <citation type="submission" date="2017-10" db="EMBL/GenBank/DDBJ databases">
        <title>Phenotypic and genomic properties of facultatively anaerobic sulfur-reducing natronoarchaea from hypersaline soda lakes.</title>
        <authorList>
            <person name="Sorokin D.Y."/>
            <person name="Kublanov I.V."/>
            <person name="Roman P."/>
            <person name="Sinninghe Damste J.S."/>
            <person name="Golyshin P.N."/>
            <person name="Rojo D."/>
            <person name="Ciordia S."/>
            <person name="Mena Md.C."/>
            <person name="Ferrer M."/>
            <person name="Messina E."/>
            <person name="Smedile F."/>
            <person name="La Spada G."/>
            <person name="La Cono V."/>
            <person name="Yakimov M.M."/>
        </authorList>
    </citation>
    <scope>NUCLEOTIDE SEQUENCE [LARGE SCALE GENOMIC DNA]</scope>
    <source>
        <strain evidence="6">AArc1</strain>
    </source>
</reference>
<dbReference type="AlphaFoldDB" id="A0A346PBE5"/>
<dbReference type="CDD" id="cd00293">
    <property type="entry name" value="USP-like"/>
    <property type="match status" value="1"/>
</dbReference>
<dbReference type="Pfam" id="PF00582">
    <property type="entry name" value="Usp"/>
    <property type="match status" value="1"/>
</dbReference>
<dbReference type="GeneID" id="37640968"/>
<name>A0A346PBE5_9EURY</name>
<dbReference type="Proteomes" id="UP000258707">
    <property type="component" value="Chromosome"/>
</dbReference>
<dbReference type="PANTHER" id="PTHR46268:SF6">
    <property type="entry name" value="UNIVERSAL STRESS PROTEIN UP12"/>
    <property type="match status" value="1"/>
</dbReference>
<accession>A0A346PBE5</accession>
<evidence type="ECO:0000259" key="2">
    <source>
        <dbReference type="Pfam" id="PF00582"/>
    </source>
</evidence>
<dbReference type="EMBL" id="CP027033">
    <property type="protein sequence ID" value="AXR80508.1"/>
    <property type="molecule type" value="Genomic_DNA"/>
</dbReference>
<dbReference type="SUPFAM" id="SSF52402">
    <property type="entry name" value="Adenine nucleotide alpha hydrolases-like"/>
    <property type="match status" value="1"/>
</dbReference>
<evidence type="ECO:0000313" key="3">
    <source>
        <dbReference type="EMBL" id="AXR76840.1"/>
    </source>
</evidence>
<evidence type="ECO:0000313" key="6">
    <source>
        <dbReference type="Proteomes" id="UP000258707"/>
    </source>
</evidence>
<dbReference type="OrthoDB" id="105697at2157"/>
<dbReference type="InterPro" id="IPR014729">
    <property type="entry name" value="Rossmann-like_a/b/a_fold"/>
</dbReference>
<reference evidence="5" key="2">
    <citation type="submission" date="2018-02" db="EMBL/GenBank/DDBJ databases">
        <title>Phenotypic and genomic properties of facultatively anaerobic sulfur-reducing natronoarchaea from hypersaline soda lakes.</title>
        <authorList>
            <person name="Sorokin D.Y."/>
            <person name="Kublanov I.V."/>
            <person name="Roman P."/>
            <person name="Sinninghe Damste J.S."/>
            <person name="Golyshin P.N."/>
            <person name="Rojo D."/>
            <person name="Ciordia S."/>
            <person name="Mena M.D.C."/>
            <person name="Ferrer M."/>
            <person name="Messina E."/>
            <person name="Smedile F."/>
            <person name="La Spada G."/>
            <person name="La Cono V."/>
            <person name="Yakimov M.M."/>
        </authorList>
    </citation>
    <scope>NUCLEOTIDE SEQUENCE [LARGE SCALE GENOMIC DNA]</scope>
    <source>
        <strain evidence="5">AArc-Mg</strain>
    </source>
</reference>
<dbReference type="RefSeq" id="WP_117362977.1">
    <property type="nucleotide sequence ID" value="NZ_CP024047.1"/>
</dbReference>
<dbReference type="InterPro" id="IPR006015">
    <property type="entry name" value="Universal_stress_UspA"/>
</dbReference>
<comment type="similarity">
    <text evidence="1">Belongs to the universal stress protein A family.</text>
</comment>